<sequence>MNSSQNDSDRPEDDHRDDAPKGDYESTELFHGREEITIKHNGQTYRLRQTKTGKLILNK</sequence>
<dbReference type="Gene3D" id="2.10.70.10">
    <property type="entry name" value="Complement Module, domain 1"/>
    <property type="match status" value="1"/>
</dbReference>
<evidence type="ECO:0000313" key="2">
    <source>
        <dbReference type="EMBL" id="TWT58522.1"/>
    </source>
</evidence>
<dbReference type="OrthoDB" id="290460at2"/>
<evidence type="ECO:0000313" key="3">
    <source>
        <dbReference type="Proteomes" id="UP000317243"/>
    </source>
</evidence>
<dbReference type="InterPro" id="IPR019600">
    <property type="entry name" value="Hemin_uptake_protein_HemP"/>
</dbReference>
<keyword evidence="3" id="KW-1185">Reference proteome</keyword>
<accession>A0A5C5X9I7</accession>
<dbReference type="Proteomes" id="UP000317243">
    <property type="component" value="Unassembled WGS sequence"/>
</dbReference>
<dbReference type="EMBL" id="SIHI01000001">
    <property type="protein sequence ID" value="TWT58522.1"/>
    <property type="molecule type" value="Genomic_DNA"/>
</dbReference>
<dbReference type="Pfam" id="PF10636">
    <property type="entry name" value="hemP"/>
    <property type="match status" value="1"/>
</dbReference>
<evidence type="ECO:0008006" key="4">
    <source>
        <dbReference type="Google" id="ProtNLM"/>
    </source>
</evidence>
<proteinExistence type="predicted"/>
<dbReference type="RefSeq" id="WP_146508973.1">
    <property type="nucleotide sequence ID" value="NZ_SIHI01000001.1"/>
</dbReference>
<feature type="compositionally biased region" description="Basic and acidic residues" evidence="1">
    <location>
        <begin position="7"/>
        <end position="38"/>
    </location>
</feature>
<feature type="region of interest" description="Disordered" evidence="1">
    <location>
        <begin position="1"/>
        <end position="45"/>
    </location>
</feature>
<protein>
    <recommendedName>
        <fullName evidence="4">Hemin uptake protein hemP</fullName>
    </recommendedName>
</protein>
<name>A0A5C5X9I7_9PLAN</name>
<gene>
    <name evidence="2" type="ORF">KOR42_19020</name>
</gene>
<dbReference type="AlphaFoldDB" id="A0A5C5X9I7"/>
<comment type="caution">
    <text evidence="2">The sequence shown here is derived from an EMBL/GenBank/DDBJ whole genome shotgun (WGS) entry which is preliminary data.</text>
</comment>
<evidence type="ECO:0000256" key="1">
    <source>
        <dbReference type="SAM" id="MobiDB-lite"/>
    </source>
</evidence>
<reference evidence="2 3" key="1">
    <citation type="submission" date="2019-02" db="EMBL/GenBank/DDBJ databases">
        <title>Deep-cultivation of Planctomycetes and their phenomic and genomic characterization uncovers novel biology.</title>
        <authorList>
            <person name="Wiegand S."/>
            <person name="Jogler M."/>
            <person name="Boedeker C."/>
            <person name="Pinto D."/>
            <person name="Vollmers J."/>
            <person name="Rivas-Marin E."/>
            <person name="Kohn T."/>
            <person name="Peeters S.H."/>
            <person name="Heuer A."/>
            <person name="Rast P."/>
            <person name="Oberbeckmann S."/>
            <person name="Bunk B."/>
            <person name="Jeske O."/>
            <person name="Meyerdierks A."/>
            <person name="Storesund J.E."/>
            <person name="Kallscheuer N."/>
            <person name="Luecker S."/>
            <person name="Lage O.M."/>
            <person name="Pohl T."/>
            <person name="Merkel B.J."/>
            <person name="Hornburger P."/>
            <person name="Mueller R.-W."/>
            <person name="Bruemmer F."/>
            <person name="Labrenz M."/>
            <person name="Spormann A.M."/>
            <person name="Op Den Camp H."/>
            <person name="Overmann J."/>
            <person name="Amann R."/>
            <person name="Jetten M.S.M."/>
            <person name="Mascher T."/>
            <person name="Medema M.H."/>
            <person name="Devos D.P."/>
            <person name="Kaster A.-K."/>
            <person name="Ovreas L."/>
            <person name="Rohde M."/>
            <person name="Galperin M.Y."/>
            <person name="Jogler C."/>
        </authorList>
    </citation>
    <scope>NUCLEOTIDE SEQUENCE [LARGE SCALE GENOMIC DNA]</scope>
    <source>
        <strain evidence="2 3">KOR42</strain>
    </source>
</reference>
<organism evidence="2 3">
    <name type="scientific">Thalassoglobus neptunius</name>
    <dbReference type="NCBI Taxonomy" id="1938619"/>
    <lineage>
        <taxon>Bacteria</taxon>
        <taxon>Pseudomonadati</taxon>
        <taxon>Planctomycetota</taxon>
        <taxon>Planctomycetia</taxon>
        <taxon>Planctomycetales</taxon>
        <taxon>Planctomycetaceae</taxon>
        <taxon>Thalassoglobus</taxon>
    </lineage>
</organism>